<evidence type="ECO:0000313" key="1">
    <source>
        <dbReference type="EMBL" id="TBU03970.1"/>
    </source>
</evidence>
<comment type="caution">
    <text evidence="1">The sequence shown here is derived from an EMBL/GenBank/DDBJ whole genome shotgun (WGS) entry which is preliminary data.</text>
</comment>
<reference evidence="1 2" key="1">
    <citation type="submission" date="2017-12" db="EMBL/GenBank/DDBJ databases">
        <authorList>
            <person name="Pombert J.-F."/>
            <person name="Haag K.L."/>
            <person name="Ebert D."/>
        </authorList>
    </citation>
    <scope>NUCLEOTIDE SEQUENCE [LARGE SCALE GENOMIC DNA]</scope>
    <source>
        <strain evidence="1">FI-OER-3-3</strain>
    </source>
</reference>
<dbReference type="EMBL" id="PITJ01000203">
    <property type="protein sequence ID" value="TBU03970.1"/>
    <property type="molecule type" value="Genomic_DNA"/>
</dbReference>
<sequence length="977" mass="117204">MSIVRFKAHHFRSPNYRYTSLKQYLKNISNHVLSRIDDFFDSNNPSRTEMSDFFENLQNLFLKASQLMKVMEFKREISESTKKIEFLQQSNERFIISADRLAYIFEEIKMTSSYMFDVKYAIKSIFQPENLLPKVIYDFSSFTSQDFKKRLLEYKKSGQNNFYKQNQPEKKFNYLKFKNGFIDSTDKQNIPINSELCINEMERIDLNKKNFEDKEFYKEEAEQINFNKDSCEISFVDSNKNNFKSIELLIKIYLKKEDISSFDSYFIKDGILFLKGNYLTYKMALCGEINNCEWKLLDIETHLRDKRITNLIVNNINGIELKFEEENKKKKSFNSLILFNKIVDANYEARNSYECIKEYVKGTFNDFFVSSFDFYLHCFIKDIIFYKEIEINGKKKRIESDAISFFENTVKSEIKNTIEKVQENILRRNKDSFTMFQDFNTNLNEITEYYCQNIYKSDFTSLNELYLHIYKTTIERHFYEFFIHLSELKNLEIQKNYSDKQFGDKNIFLKKDENFCCFKIESIEEEIYIKIFCGHKKKETDLLFVTLGPENINYENNFRLKTNSESKISFKNISVLLEKNTDLFLMIYTLYLQFNVEIFLENEILFTIENTINVKIANFIQINSLYINSTKIQIIKNFLDYKKLCNKIIIYSMNKKGINYLEEIDQNIKPKKLGEILIYRYIIDSLITVNNGYFIFTITFENGKINFYSENEIINKCVSCKMEHDVSTLLEYLDAFSLFFILKIPIKNIYCNYITIKFNNFIKDSILMKNENKLEYFDILNLNETHFNLNPENLKSSVLLRKTKVSSNFFNFLPTYSKNFLLINDNSKFNFILNLKEQILKDKIVRIGVFFRNYKNIIFDKWFLKCIMEDLLWEIVLIKINKNIAMPNHKLLMDENSNIYDYLISTAFANENAKIENVVYIRFNFCKGIFNELETYELECFFTHILNYDINYLNYLHILVDLEQIKNFLFRILLRKE</sequence>
<organism evidence="1 2">
    <name type="scientific">Hamiltosporidium tvaerminnensis</name>
    <dbReference type="NCBI Taxonomy" id="1176355"/>
    <lineage>
        <taxon>Eukaryota</taxon>
        <taxon>Fungi</taxon>
        <taxon>Fungi incertae sedis</taxon>
        <taxon>Microsporidia</taxon>
        <taxon>Dubosqiidae</taxon>
        <taxon>Hamiltosporidium</taxon>
    </lineage>
</organism>
<accession>A0A4Q9LAW5</accession>
<name>A0A4Q9LAW5_9MICR</name>
<gene>
    <name evidence="1" type="ORF">CWI37_0203p0040</name>
</gene>
<protein>
    <submittedName>
        <fullName evidence="1">Uncharacterized protein</fullName>
    </submittedName>
</protein>
<dbReference type="AlphaFoldDB" id="A0A4Q9LAW5"/>
<dbReference type="VEuPathDB" id="MicrosporidiaDB:CWI37_0203p0040"/>
<proteinExistence type="predicted"/>
<dbReference type="Proteomes" id="UP000292362">
    <property type="component" value="Unassembled WGS sequence"/>
</dbReference>
<evidence type="ECO:0000313" key="2">
    <source>
        <dbReference type="Proteomes" id="UP000292362"/>
    </source>
</evidence>